<dbReference type="eggNOG" id="KOG2969">
    <property type="taxonomic scope" value="Eukaryota"/>
</dbReference>
<dbReference type="PANTHER" id="PTHR21427:SF19">
    <property type="entry name" value="UBIQUINONE BIOSYNTHESIS PROTEIN COQ9, MITOCHONDRIAL"/>
    <property type="match status" value="1"/>
</dbReference>
<dbReference type="FunCoup" id="B3RV39">
    <property type="interactions" value="1670"/>
</dbReference>
<evidence type="ECO:0000256" key="4">
    <source>
        <dbReference type="ARBA" id="ARBA00022688"/>
    </source>
</evidence>
<evidence type="ECO:0000256" key="8">
    <source>
        <dbReference type="RuleBase" id="RU366063"/>
    </source>
</evidence>
<comment type="similarity">
    <text evidence="3 8">Belongs to the COQ9 family.</text>
</comment>
<proteinExistence type="inferred from homology"/>
<evidence type="ECO:0000256" key="2">
    <source>
        <dbReference type="ARBA" id="ARBA00004749"/>
    </source>
</evidence>
<dbReference type="Gene3D" id="1.10.357.10">
    <property type="entry name" value="Tetracycline Repressor, domain 2"/>
    <property type="match status" value="1"/>
</dbReference>
<dbReference type="InterPro" id="IPR012762">
    <property type="entry name" value="Ubiq_biosynth_COQ9"/>
</dbReference>
<dbReference type="GO" id="GO:0005739">
    <property type="term" value="C:mitochondrion"/>
    <property type="evidence" value="ECO:0007669"/>
    <property type="project" value="UniProtKB-SubCell"/>
</dbReference>
<keyword evidence="6 8" id="KW-0446">Lipid-binding</keyword>
<evidence type="ECO:0000256" key="3">
    <source>
        <dbReference type="ARBA" id="ARBA00010766"/>
    </source>
</evidence>
<dbReference type="RefSeq" id="XP_002111962.1">
    <property type="nucleotide sequence ID" value="XM_002111926.1"/>
</dbReference>
<evidence type="ECO:0000259" key="10">
    <source>
        <dbReference type="Pfam" id="PF21392"/>
    </source>
</evidence>
<protein>
    <recommendedName>
        <fullName evidence="8">Ubiquinone biosynthesis protein</fullName>
    </recommendedName>
</protein>
<evidence type="ECO:0000256" key="1">
    <source>
        <dbReference type="ARBA" id="ARBA00004173"/>
    </source>
</evidence>
<dbReference type="FunFam" id="1.10.357.10:FF:000004">
    <property type="entry name" value="Ubiquinone biosynthesis protein COQ9, mitochondrial"/>
    <property type="match status" value="1"/>
</dbReference>
<feature type="domain" description="COQ9 C-terminal" evidence="9">
    <location>
        <begin position="110"/>
        <end position="175"/>
    </location>
</feature>
<evidence type="ECO:0000256" key="6">
    <source>
        <dbReference type="ARBA" id="ARBA00023121"/>
    </source>
</evidence>
<dbReference type="InParanoid" id="B3RV39"/>
<name>B3RV39_TRIAD</name>
<dbReference type="PANTHER" id="PTHR21427">
    <property type="entry name" value="UBIQUINONE BIOSYNTHESIS PROTEIN COQ9, MITOCHONDRIAL"/>
    <property type="match status" value="1"/>
</dbReference>
<dbReference type="GO" id="GO:0008289">
    <property type="term" value="F:lipid binding"/>
    <property type="evidence" value="ECO:0007669"/>
    <property type="project" value="UniProtKB-UniRule"/>
</dbReference>
<feature type="non-terminal residue" evidence="11">
    <location>
        <position position="1"/>
    </location>
</feature>
<evidence type="ECO:0000259" key="9">
    <source>
        <dbReference type="Pfam" id="PF08511"/>
    </source>
</evidence>
<dbReference type="EMBL" id="DS985244">
    <property type="protein sequence ID" value="EDV25929.1"/>
    <property type="molecule type" value="Genomic_DNA"/>
</dbReference>
<gene>
    <name evidence="11" type="ORF">TRIADDRAFT_5066</name>
</gene>
<dbReference type="HOGENOM" id="CLU_057411_2_1_1"/>
<comment type="function">
    <text evidence="8">Membrane-associated protein that warps the membrane surface to access and bind aromatic isoprenes with high specificity, including ubiquinone (CoQ) isoprene intermediates and presents them directly to Coq7, therefore facilitating the Coq7-mediated hydroxylase step. Participates in the biosynthesis of coenzyme Q, also named ubiquinone, an essential lipid-soluble electron transporter for aerobic cellular respiration.</text>
</comment>
<accession>B3RV39</accession>
<dbReference type="Proteomes" id="UP000009022">
    <property type="component" value="Unassembled WGS sequence"/>
</dbReference>
<comment type="pathway">
    <text evidence="2 8">Cofactor biosynthesis; ubiquinone biosynthesis.</text>
</comment>
<dbReference type="AlphaFoldDB" id="B3RV39"/>
<dbReference type="CTD" id="6752679"/>
<dbReference type="InterPro" id="IPR013718">
    <property type="entry name" value="COQ9_C"/>
</dbReference>
<dbReference type="NCBIfam" id="TIGR02396">
    <property type="entry name" value="diverge_rpsU"/>
    <property type="match status" value="1"/>
</dbReference>
<dbReference type="InterPro" id="IPR048674">
    <property type="entry name" value="COQ9_HTH"/>
</dbReference>
<dbReference type="Pfam" id="PF21392">
    <property type="entry name" value="COQ9_N"/>
    <property type="match status" value="1"/>
</dbReference>
<feature type="domain" description="Ubiquinone biosynthesis protein COQ9 HTH" evidence="10">
    <location>
        <begin position="1"/>
        <end position="26"/>
    </location>
</feature>
<dbReference type="OMA" id="IELIIYW"/>
<organism evidence="11 12">
    <name type="scientific">Trichoplax adhaerens</name>
    <name type="common">Trichoplax reptans</name>
    <dbReference type="NCBI Taxonomy" id="10228"/>
    <lineage>
        <taxon>Eukaryota</taxon>
        <taxon>Metazoa</taxon>
        <taxon>Placozoa</taxon>
        <taxon>Uniplacotomia</taxon>
        <taxon>Trichoplacea</taxon>
        <taxon>Trichoplacidae</taxon>
        <taxon>Trichoplax</taxon>
    </lineage>
</organism>
<dbReference type="STRING" id="10228.B3RV39"/>
<dbReference type="Pfam" id="PF08511">
    <property type="entry name" value="COQ9"/>
    <property type="match status" value="1"/>
</dbReference>
<dbReference type="OrthoDB" id="619536at2759"/>
<dbReference type="PhylomeDB" id="B3RV39"/>
<evidence type="ECO:0000313" key="11">
    <source>
        <dbReference type="EMBL" id="EDV25929.1"/>
    </source>
</evidence>
<keyword evidence="12" id="KW-1185">Reference proteome</keyword>
<dbReference type="GeneID" id="6752679"/>
<evidence type="ECO:0000256" key="5">
    <source>
        <dbReference type="ARBA" id="ARBA00022946"/>
    </source>
</evidence>
<evidence type="ECO:0000313" key="12">
    <source>
        <dbReference type="Proteomes" id="UP000009022"/>
    </source>
</evidence>
<dbReference type="KEGG" id="tad:TRIADDRAFT_5066"/>
<dbReference type="UniPathway" id="UPA00232"/>
<reference evidence="11 12" key="1">
    <citation type="journal article" date="2008" name="Nature">
        <title>The Trichoplax genome and the nature of placozoans.</title>
        <authorList>
            <person name="Srivastava M."/>
            <person name="Begovic E."/>
            <person name="Chapman J."/>
            <person name="Putnam N.H."/>
            <person name="Hellsten U."/>
            <person name="Kawashima T."/>
            <person name="Kuo A."/>
            <person name="Mitros T."/>
            <person name="Salamov A."/>
            <person name="Carpenter M.L."/>
            <person name="Signorovitch A.Y."/>
            <person name="Moreno M.A."/>
            <person name="Kamm K."/>
            <person name="Grimwood J."/>
            <person name="Schmutz J."/>
            <person name="Shapiro H."/>
            <person name="Grigoriev I.V."/>
            <person name="Buss L.W."/>
            <person name="Schierwater B."/>
            <person name="Dellaporta S.L."/>
            <person name="Rokhsar D.S."/>
        </authorList>
    </citation>
    <scope>NUCLEOTIDE SEQUENCE [LARGE SCALE GENOMIC DNA]</scope>
    <source>
        <strain evidence="11 12">Grell-BS-1999</strain>
    </source>
</reference>
<keyword evidence="5" id="KW-0809">Transit peptide</keyword>
<evidence type="ECO:0000256" key="7">
    <source>
        <dbReference type="ARBA" id="ARBA00023128"/>
    </source>
</evidence>
<feature type="non-terminal residue" evidence="11">
    <location>
        <position position="175"/>
    </location>
</feature>
<comment type="subcellular location">
    <subcellularLocation>
        <location evidence="1 8">Mitochondrion</location>
    </subcellularLocation>
</comment>
<sequence length="175" mass="19888">QKIVDSSLPFVSQYGWSSQAIAEGAKVVGLSSAAQGLLPRGGSDLVLHFIEKCNGELVEYMKNAKNNANELKTGTVFIRDAVEYRLRMIIPYMKKWPQAMGLMLMPENAPDALCSGAVMVDDIWYYAGDRSADFNWYTKRAILGKIYYATEVYMIRDKSEDYAKTWQFLDSRFHD</sequence>
<keyword evidence="7 8" id="KW-0496">Mitochondrion</keyword>
<dbReference type="GO" id="GO:0006744">
    <property type="term" value="P:ubiquinone biosynthetic process"/>
    <property type="evidence" value="ECO:0007669"/>
    <property type="project" value="UniProtKB-UniRule"/>
</dbReference>
<keyword evidence="4 8" id="KW-0831">Ubiquinone biosynthesis</keyword>